<reference evidence="2" key="1">
    <citation type="journal article" date="2019" name="Int. J. Syst. Evol. Microbiol.">
        <title>The Global Catalogue of Microorganisms (GCM) 10K type strain sequencing project: providing services to taxonomists for standard genome sequencing and annotation.</title>
        <authorList>
            <consortium name="The Broad Institute Genomics Platform"/>
            <consortium name="The Broad Institute Genome Sequencing Center for Infectious Disease"/>
            <person name="Wu L."/>
            <person name="Ma J."/>
        </authorList>
    </citation>
    <scope>NUCLEOTIDE SEQUENCE [LARGE SCALE GENOMIC DNA]</scope>
    <source>
        <strain evidence="2">JCM 15896</strain>
    </source>
</reference>
<protein>
    <submittedName>
        <fullName evidence="1">Peptidoglycan binding protein CsiV</fullName>
    </submittedName>
</protein>
<dbReference type="Pfam" id="PF10972">
    <property type="entry name" value="CsiV"/>
    <property type="match status" value="1"/>
</dbReference>
<organism evidence="1 2">
    <name type="scientific">Aliiglaciecola litoralis</name>
    <dbReference type="NCBI Taxonomy" id="582857"/>
    <lineage>
        <taxon>Bacteria</taxon>
        <taxon>Pseudomonadati</taxon>
        <taxon>Pseudomonadota</taxon>
        <taxon>Gammaproteobacteria</taxon>
        <taxon>Alteromonadales</taxon>
        <taxon>Alteromonadaceae</taxon>
        <taxon>Aliiglaciecola</taxon>
    </lineage>
</organism>
<comment type="caution">
    <text evidence="1">The sequence shown here is derived from an EMBL/GenBank/DDBJ whole genome shotgun (WGS) entry which is preliminary data.</text>
</comment>
<sequence length="475" mass="54190">MFLHKLGLSYLAVHLAKVMWRSLLLTIALSSAAVSAQEREWWFDIEVILFKRNISPENVAEQFPAQLNHAQDRALVDILSRHLYPDLTPWFSALPQCFSPLAKKPELTFQFAPLPELEFAPLNLELQLDAADSEMDSSIPDSDSNTAAVELGLTDVENALSSERQLEDGSYFSATHLELALPGLTTGPITLPPQLLCKYSDDELYRPFLSKVPTTVASRDFPLSRDPQLLNLNNLEMQALFRDIRRQRDLTAMLHMGWRQQVFFGQQNSTPLRVFAGQNFAKQFAKDGRRIAMPNSADISNDQSAAQFAEQQELPLVDTGIENDNVPLEIDLIDKIRMAIYNQVPIKELTQDSTQLLPEVEQNPLPYNGVFDELWELEGSINVFLRYIQRTPYLHIDSQFDFRSPVFDATETKSTSIEPSVREASHLQSFPFDQLRRVISQQIHYFDHPMFGMIIQIRRYDFPESEQNTDAPGTE</sequence>
<dbReference type="InterPro" id="IPR021241">
    <property type="entry name" value="CsiV"/>
</dbReference>
<gene>
    <name evidence="1" type="ORF">GCM10009114_22190</name>
</gene>
<dbReference type="EMBL" id="BAAAFD010000006">
    <property type="protein sequence ID" value="GAA0857237.1"/>
    <property type="molecule type" value="Genomic_DNA"/>
</dbReference>
<dbReference type="Proteomes" id="UP001500359">
    <property type="component" value="Unassembled WGS sequence"/>
</dbReference>
<name>A0ABP3WZA7_9ALTE</name>
<evidence type="ECO:0000313" key="2">
    <source>
        <dbReference type="Proteomes" id="UP001500359"/>
    </source>
</evidence>
<proteinExistence type="predicted"/>
<keyword evidence="2" id="KW-1185">Reference proteome</keyword>
<accession>A0ABP3WZA7</accession>
<evidence type="ECO:0000313" key="1">
    <source>
        <dbReference type="EMBL" id="GAA0857237.1"/>
    </source>
</evidence>